<dbReference type="EMBL" id="MT142830">
    <property type="protein sequence ID" value="QJA89207.1"/>
    <property type="molecule type" value="Genomic_DNA"/>
</dbReference>
<accession>A0A6M3L3B7</accession>
<proteinExistence type="predicted"/>
<gene>
    <name evidence="1" type="ORF">MM415B02590_0005</name>
</gene>
<evidence type="ECO:0000313" key="1">
    <source>
        <dbReference type="EMBL" id="QJA89207.1"/>
    </source>
</evidence>
<reference evidence="1" key="1">
    <citation type="submission" date="2020-03" db="EMBL/GenBank/DDBJ databases">
        <title>The deep terrestrial virosphere.</title>
        <authorList>
            <person name="Holmfeldt K."/>
            <person name="Nilsson E."/>
            <person name="Simone D."/>
            <person name="Lopez-Fernandez M."/>
            <person name="Wu X."/>
            <person name="de Brujin I."/>
            <person name="Lundin D."/>
            <person name="Andersson A."/>
            <person name="Bertilsson S."/>
            <person name="Dopson M."/>
        </authorList>
    </citation>
    <scope>NUCLEOTIDE SEQUENCE</scope>
    <source>
        <strain evidence="1">MM415B02590</strain>
    </source>
</reference>
<dbReference type="Gene3D" id="3.30.420.240">
    <property type="match status" value="1"/>
</dbReference>
<protein>
    <submittedName>
        <fullName evidence="1">Uncharacterized protein</fullName>
    </submittedName>
</protein>
<organism evidence="1">
    <name type="scientific">viral metagenome</name>
    <dbReference type="NCBI Taxonomy" id="1070528"/>
    <lineage>
        <taxon>unclassified sequences</taxon>
        <taxon>metagenomes</taxon>
        <taxon>organismal metagenomes</taxon>
    </lineage>
</organism>
<sequence>MKKNNDMPDTDALADILGVIDDFDQAKLHLHPFYTFEPWDVEERPGWVLQQAIADGIDLDDEDFVKHVGKAPRPFQTGYFMGTEFFAGVLGATQIGKSMCPKIEVVIMLTGELPICFRYDKGVDTGIARPVTEANIKRWGRRRIETGEIIDYDPKPKENRLGNIDRWNCGNIIGAGHYPAEKIAPADNRVVWIGTHMKTMNEYWWPSMGDPAERSIIPEHLFDTSRAKNGVDSEQHIFYLKGGARGSFITYETGFRRVEGKKVWCYVADEEPQDPNIIQSAQTHSVFMRLVMTPYNGITYTKDLLFPKQLSPDKKLYHATQYDSPYQSRRDIERQRQNMKSWDIGARVWGMHTATTGKPFFDRDKITAWIRRFRRNFKYVRLVPDDEYVSIGEPMDGNGKSLLAVNVSPMEVDGDNRLDTWRVYEDVQEDVAYAMGLDSAEGGENPEDAGDSSTALIMRPAMLKEPKPIMVATLRSTLTTVQFARVASHGLRHFNNALLCLESRRGAAAAATASELAAWPYWMRMTVISDATRKVKNIRGFDTNSATRDGIFKLIGSWINDCPRDEYPYIPDESLLVELAAAITTTTRGGKVKCDHPHGGSLDMTIAFGILLYVFKSLPDQVQFNGDSKQAKQMAGRLARIMARVRGSDSRTKPLYLGQI</sequence>
<dbReference type="AlphaFoldDB" id="A0A6M3L3B7"/>
<name>A0A6M3L3B7_9ZZZZ</name>